<evidence type="ECO:0000313" key="17">
    <source>
        <dbReference type="EMBL" id="RKO61960.1"/>
    </source>
</evidence>
<proteinExistence type="inferred from homology"/>
<keyword evidence="12" id="KW-0961">Cell wall biogenesis/degradation</keyword>
<dbReference type="Pfam" id="PF03717">
    <property type="entry name" value="PBP_dimer"/>
    <property type="match status" value="1"/>
</dbReference>
<dbReference type="PANTHER" id="PTHR30627">
    <property type="entry name" value="PEPTIDOGLYCAN D,D-TRANSPEPTIDASE"/>
    <property type="match status" value="1"/>
</dbReference>
<dbReference type="RefSeq" id="WP_120668198.1">
    <property type="nucleotide sequence ID" value="NZ_AZRV01000023.1"/>
</dbReference>
<sequence length="701" mass="79397">MKQRHAKKKKKNFLFVRINILFLAVFLLFSLLILRLGVVQIVEGEEFKKQVERTDETSVNYSAPRGEIYDRNGVKLVYNVPQKAITYTPPKNPQPKDLLETAQKLSKLIKMNDKDIKAVTERDLKDLWILMHNNGEEKITEEERQKYKNEEISDEELYQLKLERITDEEIKSVDKNMASIYRKMYQAVALTPTIIKNQNVTDQEYALVSENLSDLPGVDITTDWERKKTFDGTLSSILGNVSEGLPEEKVQYYTSKGYSLNERVGKSYLEELYEDVLQGEKTRVRTVTDKEGNVIDSKILYDGKSGKDLVLTIDIELQREVEKIIEEELTHMVKLPRTQTLDRAFVVLMNPKTGEILSLAGKQYDRSSGEIKDFARGTFQTAYEPGSAVKGATVLTGYQTGVISLGNNVLTDEVLYIKDTPPKSSWTSRPMGPINDLTALKRSSNVYMFKIAIAIGGGKYVPHGPLPLKLKKINTMRYYFNQFGLGVKTGIGFDSEISGLKSMPTEPGKMLDFAIGQFDTYTPLQMAQYVSTIANGGYRVKPQLVKEIREPKINEDGLGPIIESVQPEILNKIDMKDEWIKRVQEGFWLVMHGSGGTATAYFNNKPYNPAGKTGTAQSSVFYNGHQAWNLTLVAYAPFDDPEIAMAVMVPWAYYGNNTPYPINNIIGSRVLDKYFELKEKRSQKAPDGESREETAQTVENR</sequence>
<evidence type="ECO:0000256" key="2">
    <source>
        <dbReference type="ARBA" id="ARBA00004236"/>
    </source>
</evidence>
<dbReference type="Gene3D" id="1.10.10.1230">
    <property type="entry name" value="Penicillin-binding protein, N-terminal non-catalytic domain, head sub-domain"/>
    <property type="match status" value="1"/>
</dbReference>
<dbReference type="GO" id="GO:0071555">
    <property type="term" value="P:cell wall organization"/>
    <property type="evidence" value="ECO:0007669"/>
    <property type="project" value="UniProtKB-KW"/>
</dbReference>
<dbReference type="GO" id="GO:0008360">
    <property type="term" value="P:regulation of cell shape"/>
    <property type="evidence" value="ECO:0007669"/>
    <property type="project" value="UniProtKB-KW"/>
</dbReference>
<evidence type="ECO:0000259" key="16">
    <source>
        <dbReference type="Pfam" id="PF03717"/>
    </source>
</evidence>
<evidence type="ECO:0000256" key="14">
    <source>
        <dbReference type="SAM" id="MobiDB-lite"/>
    </source>
</evidence>
<protein>
    <recommendedName>
        <fullName evidence="5">serine-type D-Ala-D-Ala carboxypeptidase</fullName>
        <ecNumber evidence="5">3.4.16.4</ecNumber>
    </recommendedName>
</protein>
<dbReference type="EMBL" id="AZRV01000023">
    <property type="protein sequence ID" value="RKO61960.1"/>
    <property type="molecule type" value="Genomic_DNA"/>
</dbReference>
<name>A0A420VEL0_9BACI</name>
<organism evidence="17 18">
    <name type="scientific">Caldibacillus debilis GB1</name>
    <dbReference type="NCBI Taxonomy" id="1339248"/>
    <lineage>
        <taxon>Bacteria</taxon>
        <taxon>Bacillati</taxon>
        <taxon>Bacillota</taxon>
        <taxon>Bacilli</taxon>
        <taxon>Bacillales</taxon>
        <taxon>Bacillaceae</taxon>
        <taxon>Caldibacillus</taxon>
    </lineage>
</organism>
<evidence type="ECO:0000256" key="6">
    <source>
        <dbReference type="ARBA" id="ARBA00022475"/>
    </source>
</evidence>
<keyword evidence="9" id="KW-0573">Peptidoglycan synthesis</keyword>
<dbReference type="Gene3D" id="3.90.1310.10">
    <property type="entry name" value="Penicillin-binding protein 2a (Domain 2)"/>
    <property type="match status" value="1"/>
</dbReference>
<evidence type="ECO:0000256" key="11">
    <source>
        <dbReference type="ARBA" id="ARBA00023136"/>
    </source>
</evidence>
<comment type="catalytic activity">
    <reaction evidence="13">
        <text>Preferential cleavage: (Ac)2-L-Lys-D-Ala-|-D-Ala. Also transpeptidation of peptidyl-alanyl moieties that are N-acyl substituents of D-alanine.</text>
        <dbReference type="EC" id="3.4.16.4"/>
    </reaction>
</comment>
<dbReference type="Pfam" id="PF00905">
    <property type="entry name" value="Transpeptidase"/>
    <property type="match status" value="1"/>
</dbReference>
<dbReference type="EC" id="3.4.16.4" evidence="5"/>
<comment type="caution">
    <text evidence="17">The sequence shown here is derived from an EMBL/GenBank/DDBJ whole genome shotgun (WGS) entry which is preliminary data.</text>
</comment>
<evidence type="ECO:0000256" key="8">
    <source>
        <dbReference type="ARBA" id="ARBA00022960"/>
    </source>
</evidence>
<dbReference type="AlphaFoldDB" id="A0A420VEL0"/>
<evidence type="ECO:0000256" key="13">
    <source>
        <dbReference type="ARBA" id="ARBA00034000"/>
    </source>
</evidence>
<evidence type="ECO:0000256" key="10">
    <source>
        <dbReference type="ARBA" id="ARBA00022989"/>
    </source>
</evidence>
<dbReference type="SUPFAM" id="SSF56601">
    <property type="entry name" value="beta-lactamase/transpeptidase-like"/>
    <property type="match status" value="1"/>
</dbReference>
<evidence type="ECO:0000256" key="9">
    <source>
        <dbReference type="ARBA" id="ARBA00022984"/>
    </source>
</evidence>
<comment type="pathway">
    <text evidence="3">Cell wall biogenesis; peptidoglycan biosynthesis.</text>
</comment>
<keyword evidence="7" id="KW-0812">Transmembrane</keyword>
<dbReference type="GO" id="GO:0009002">
    <property type="term" value="F:serine-type D-Ala-D-Ala carboxypeptidase activity"/>
    <property type="evidence" value="ECO:0007669"/>
    <property type="project" value="UniProtKB-EC"/>
</dbReference>
<dbReference type="GO" id="GO:0009252">
    <property type="term" value="P:peptidoglycan biosynthetic process"/>
    <property type="evidence" value="ECO:0007669"/>
    <property type="project" value="UniProtKB-UniPathway"/>
</dbReference>
<dbReference type="InterPro" id="IPR005311">
    <property type="entry name" value="PBP_dimer"/>
</dbReference>
<dbReference type="PANTHER" id="PTHR30627:SF2">
    <property type="entry name" value="PEPTIDOGLYCAN D,D-TRANSPEPTIDASE MRDA"/>
    <property type="match status" value="1"/>
</dbReference>
<reference evidence="17 18" key="1">
    <citation type="submission" date="2013-12" db="EMBL/GenBank/DDBJ databases">
        <title>Genome and proteome characterization of Caldibacillus debilis GB1 derived from a cellulolytic aero-tolerant co-culture.</title>
        <authorList>
            <person name="Wushke S.T."/>
            <person name="Zhang X."/>
            <person name="Fristensky B."/>
            <person name="Wilkins J.A."/>
            <person name="Levin D.B."/>
            <person name="Sparling R."/>
        </authorList>
    </citation>
    <scope>NUCLEOTIDE SEQUENCE [LARGE SCALE GENOMIC DNA]</scope>
    <source>
        <strain evidence="17 18">GB1</strain>
    </source>
</reference>
<keyword evidence="10" id="KW-1133">Transmembrane helix</keyword>
<evidence type="ECO:0000256" key="12">
    <source>
        <dbReference type="ARBA" id="ARBA00023316"/>
    </source>
</evidence>
<feature type="domain" description="Penicillin-binding protein dimerisation" evidence="16">
    <location>
        <begin position="62"/>
        <end position="297"/>
    </location>
</feature>
<evidence type="ECO:0000256" key="3">
    <source>
        <dbReference type="ARBA" id="ARBA00004752"/>
    </source>
</evidence>
<dbReference type="GO" id="GO:0005886">
    <property type="term" value="C:plasma membrane"/>
    <property type="evidence" value="ECO:0007669"/>
    <property type="project" value="UniProtKB-SubCell"/>
</dbReference>
<dbReference type="InterPro" id="IPR036138">
    <property type="entry name" value="PBP_dimer_sf"/>
</dbReference>
<evidence type="ECO:0000313" key="18">
    <source>
        <dbReference type="Proteomes" id="UP000286235"/>
    </source>
</evidence>
<dbReference type="InterPro" id="IPR012338">
    <property type="entry name" value="Beta-lactam/transpept-like"/>
</dbReference>
<evidence type="ECO:0000256" key="4">
    <source>
        <dbReference type="ARBA" id="ARBA00007171"/>
    </source>
</evidence>
<evidence type="ECO:0000259" key="15">
    <source>
        <dbReference type="Pfam" id="PF00905"/>
    </source>
</evidence>
<dbReference type="UniPathway" id="UPA00219"/>
<accession>A0A420VEL0</accession>
<dbReference type="Proteomes" id="UP000286235">
    <property type="component" value="Unassembled WGS sequence"/>
</dbReference>
<dbReference type="GO" id="GO:0071972">
    <property type="term" value="F:peptidoglycan L,D-transpeptidase activity"/>
    <property type="evidence" value="ECO:0007669"/>
    <property type="project" value="TreeGrafter"/>
</dbReference>
<evidence type="ECO:0000256" key="5">
    <source>
        <dbReference type="ARBA" id="ARBA00012448"/>
    </source>
</evidence>
<feature type="domain" description="Penicillin-binding protein transpeptidase" evidence="15">
    <location>
        <begin position="345"/>
        <end position="657"/>
    </location>
</feature>
<dbReference type="InterPro" id="IPR050515">
    <property type="entry name" value="Beta-lactam/transpept"/>
</dbReference>
<dbReference type="SUPFAM" id="SSF56519">
    <property type="entry name" value="Penicillin binding protein dimerisation domain"/>
    <property type="match status" value="1"/>
</dbReference>
<comment type="subcellular location">
    <subcellularLocation>
        <location evidence="2">Cell membrane</location>
    </subcellularLocation>
    <subcellularLocation>
        <location evidence="1">Membrane</location>
        <topology evidence="1">Single-pass membrane protein</topology>
    </subcellularLocation>
</comment>
<keyword evidence="6" id="KW-1003">Cell membrane</keyword>
<keyword evidence="18" id="KW-1185">Reference proteome</keyword>
<feature type="region of interest" description="Disordered" evidence="14">
    <location>
        <begin position="680"/>
        <end position="701"/>
    </location>
</feature>
<evidence type="ECO:0000256" key="7">
    <source>
        <dbReference type="ARBA" id="ARBA00022692"/>
    </source>
</evidence>
<evidence type="ECO:0000256" key="1">
    <source>
        <dbReference type="ARBA" id="ARBA00004167"/>
    </source>
</evidence>
<dbReference type="GO" id="GO:0008658">
    <property type="term" value="F:penicillin binding"/>
    <property type="evidence" value="ECO:0007669"/>
    <property type="project" value="InterPro"/>
</dbReference>
<keyword evidence="8" id="KW-0133">Cell shape</keyword>
<dbReference type="InterPro" id="IPR001460">
    <property type="entry name" value="PCN-bd_Tpept"/>
</dbReference>
<dbReference type="Gene3D" id="3.40.710.10">
    <property type="entry name" value="DD-peptidase/beta-lactamase superfamily"/>
    <property type="match status" value="1"/>
</dbReference>
<comment type="similarity">
    <text evidence="4">Belongs to the transpeptidase family.</text>
</comment>
<gene>
    <name evidence="17" type="ORF">Cdeb_00691</name>
</gene>
<keyword evidence="11" id="KW-0472">Membrane</keyword>